<reference evidence="4 5" key="1">
    <citation type="submission" date="2024-02" db="EMBL/GenBank/DDBJ databases">
        <title>A novel Gemmatimonadota bacterium.</title>
        <authorList>
            <person name="Du Z.-J."/>
            <person name="Ye Y.-Q."/>
        </authorList>
    </citation>
    <scope>NUCLEOTIDE SEQUENCE [LARGE SCALE GENOMIC DNA]</scope>
    <source>
        <strain evidence="4 5">DH-20</strain>
    </source>
</reference>
<evidence type="ECO:0000256" key="3">
    <source>
        <dbReference type="ARBA" id="ARBA00023002"/>
    </source>
</evidence>
<protein>
    <submittedName>
        <fullName evidence="4">NAD(P)-binding domain-containing protein</fullName>
    </submittedName>
</protein>
<evidence type="ECO:0000313" key="5">
    <source>
        <dbReference type="Proteomes" id="UP001484239"/>
    </source>
</evidence>
<accession>A0ABU9E9B9</accession>
<dbReference type="SUPFAM" id="SSF51905">
    <property type="entry name" value="FAD/NAD(P)-binding domain"/>
    <property type="match status" value="2"/>
</dbReference>
<evidence type="ECO:0000256" key="1">
    <source>
        <dbReference type="ARBA" id="ARBA00022630"/>
    </source>
</evidence>
<dbReference type="EMBL" id="JBBHLI010000004">
    <property type="protein sequence ID" value="MEK9501264.1"/>
    <property type="molecule type" value="Genomic_DNA"/>
</dbReference>
<name>A0ABU9E9B9_9BACT</name>
<dbReference type="Gene3D" id="3.50.50.60">
    <property type="entry name" value="FAD/NAD(P)-binding domain"/>
    <property type="match status" value="1"/>
</dbReference>
<dbReference type="PANTHER" id="PTHR43539:SF78">
    <property type="entry name" value="FLAVIN-CONTAINING MONOOXYGENASE"/>
    <property type="match status" value="1"/>
</dbReference>
<evidence type="ECO:0000313" key="4">
    <source>
        <dbReference type="EMBL" id="MEK9501264.1"/>
    </source>
</evidence>
<proteinExistence type="predicted"/>
<keyword evidence="1" id="KW-0285">Flavoprotein</keyword>
<dbReference type="RefSeq" id="WP_405277455.1">
    <property type="nucleotide sequence ID" value="NZ_CP144380.1"/>
</dbReference>
<keyword evidence="2" id="KW-0274">FAD</keyword>
<dbReference type="PRINTS" id="PR00370">
    <property type="entry name" value="FMOXYGENASE"/>
</dbReference>
<dbReference type="Proteomes" id="UP001484239">
    <property type="component" value="Unassembled WGS sequence"/>
</dbReference>
<comment type="caution">
    <text evidence="4">The sequence shown here is derived from an EMBL/GenBank/DDBJ whole genome shotgun (WGS) entry which is preliminary data.</text>
</comment>
<dbReference type="InterPro" id="IPR020946">
    <property type="entry name" value="Flavin_mOase-like"/>
</dbReference>
<dbReference type="Pfam" id="PF00743">
    <property type="entry name" value="FMO-like"/>
    <property type="match status" value="1"/>
</dbReference>
<sequence>MPHAPIGIIGAGPAGLALGAALRARGLEFEILDAGRGPGGIWDIDRPDTPMYESAHFISSKSLSGFPGFPMPEAYPDYPRHDQVLAYLREFAAHHDLQRHTRFGVTVARAHREPGSSPEPAPRWTVSLDDGDERSYAALCLATGANWHPVTPDLPGTFSGEAIHSFEYRSPDLFRGRRVLIVGAGNSGCDIACDAARTAKRAFVSVRRGYHFVPKYVFGKPADVFAHEGPALPAWLERRVFSFLIRRLLVGDVTRFGLPRPDHDVLESHPIMNTRMLHHLGHGDLEARPDVSELDGSRVRFADGSTEEIDLIVWATGYRRIHPFLDTADLDERNGALDFYLNVAHRRYDDLFEMGLFETDGAAYPLLGLQADLVAAVLDPALPASRRADWQARRATARPDVRGGRRYLDTPRHALYVHGASYEKLLRRELSRLSG</sequence>
<dbReference type="InterPro" id="IPR050982">
    <property type="entry name" value="Auxin_biosynth/cation_transpt"/>
</dbReference>
<keyword evidence="5" id="KW-1185">Reference proteome</keyword>
<gene>
    <name evidence="4" type="ORF">WI372_09765</name>
</gene>
<dbReference type="InterPro" id="IPR036188">
    <property type="entry name" value="FAD/NAD-bd_sf"/>
</dbReference>
<dbReference type="PIRSF" id="PIRSF000332">
    <property type="entry name" value="FMO"/>
    <property type="match status" value="1"/>
</dbReference>
<dbReference type="PANTHER" id="PTHR43539">
    <property type="entry name" value="FLAVIN-BINDING MONOOXYGENASE-LIKE PROTEIN (AFU_ORTHOLOGUE AFUA_4G09220)"/>
    <property type="match status" value="1"/>
</dbReference>
<keyword evidence="3" id="KW-0560">Oxidoreductase</keyword>
<organism evidence="4 5">
    <name type="scientific">Gaopeijia maritima</name>
    <dbReference type="NCBI Taxonomy" id="3119007"/>
    <lineage>
        <taxon>Bacteria</taxon>
        <taxon>Pseudomonadati</taxon>
        <taxon>Gemmatimonadota</taxon>
        <taxon>Longimicrobiia</taxon>
        <taxon>Gaopeijiales</taxon>
        <taxon>Gaopeijiaceae</taxon>
        <taxon>Gaopeijia</taxon>
    </lineage>
</organism>
<evidence type="ECO:0000256" key="2">
    <source>
        <dbReference type="ARBA" id="ARBA00022827"/>
    </source>
</evidence>
<dbReference type="InterPro" id="IPR000960">
    <property type="entry name" value="Flavin_mOase"/>
</dbReference>